<accession>A0A150M5E0</accession>
<gene>
    <name evidence="1" type="ORF">B4135_0719</name>
</gene>
<dbReference type="Proteomes" id="UP000075683">
    <property type="component" value="Unassembled WGS sequence"/>
</dbReference>
<dbReference type="STRING" id="301148.B4135_0719"/>
<dbReference type="EMBL" id="LQYT01000037">
    <property type="protein sequence ID" value="KYD19820.1"/>
    <property type="molecule type" value="Genomic_DNA"/>
</dbReference>
<dbReference type="AlphaFoldDB" id="A0A150M5E0"/>
<comment type="caution">
    <text evidence="1">The sequence shown here is derived from an EMBL/GenBank/DDBJ whole genome shotgun (WGS) entry which is preliminary data.</text>
</comment>
<protein>
    <submittedName>
        <fullName evidence="1">Uncharacterized protein</fullName>
    </submittedName>
</protein>
<name>A0A150M5E0_9BACI</name>
<organism evidence="1 2">
    <name type="scientific">Caldibacillus debilis</name>
    <dbReference type="NCBI Taxonomy" id="301148"/>
    <lineage>
        <taxon>Bacteria</taxon>
        <taxon>Bacillati</taxon>
        <taxon>Bacillota</taxon>
        <taxon>Bacilli</taxon>
        <taxon>Bacillales</taxon>
        <taxon>Bacillaceae</taxon>
        <taxon>Caldibacillus</taxon>
    </lineage>
</organism>
<reference evidence="1 2" key="1">
    <citation type="submission" date="2016-01" db="EMBL/GenBank/DDBJ databases">
        <title>Draft Genome Sequences of Seven Thermophilic Sporeformers Isolated from Foods.</title>
        <authorList>
            <person name="Berendsen E.M."/>
            <person name="Wells-Bennik M.H."/>
            <person name="Krawcyk A.O."/>
            <person name="De Jong A."/>
            <person name="Holsappel S."/>
            <person name="Eijlander R.T."/>
            <person name="Kuipers O.P."/>
        </authorList>
    </citation>
    <scope>NUCLEOTIDE SEQUENCE [LARGE SCALE GENOMIC DNA]</scope>
    <source>
        <strain evidence="1 2">B4135</strain>
    </source>
</reference>
<evidence type="ECO:0000313" key="2">
    <source>
        <dbReference type="Proteomes" id="UP000075683"/>
    </source>
</evidence>
<proteinExistence type="predicted"/>
<sequence length="62" mass="7400">MSKKICSIGHFLEKGLRRDEKSQNFPQKRKNLPEGGEVMGFLSFLLPRHFFLIWRHDKKEGR</sequence>
<evidence type="ECO:0000313" key="1">
    <source>
        <dbReference type="EMBL" id="KYD19820.1"/>
    </source>
</evidence>